<gene>
    <name evidence="1" type="primary">BPL1</name>
    <name evidence="1" type="ORF">LPJ66_000328</name>
</gene>
<protein>
    <submittedName>
        <fullName evidence="1">Biotin holocarboxylase synthetase</fullName>
    </submittedName>
</protein>
<organism evidence="1 2">
    <name type="scientific">Kickxella alabastrina</name>
    <dbReference type="NCBI Taxonomy" id="61397"/>
    <lineage>
        <taxon>Eukaryota</taxon>
        <taxon>Fungi</taxon>
        <taxon>Fungi incertae sedis</taxon>
        <taxon>Zoopagomycota</taxon>
        <taxon>Kickxellomycotina</taxon>
        <taxon>Kickxellomycetes</taxon>
        <taxon>Kickxellales</taxon>
        <taxon>Kickxellaceae</taxon>
        <taxon>Kickxella</taxon>
    </lineage>
</organism>
<name>A0ACC1IW80_9FUNG</name>
<proteinExistence type="predicted"/>
<evidence type="ECO:0000313" key="1">
    <source>
        <dbReference type="EMBL" id="KAJ1902004.1"/>
    </source>
</evidence>
<dbReference type="EMBL" id="JANBPG010000008">
    <property type="protein sequence ID" value="KAJ1902004.1"/>
    <property type="molecule type" value="Genomic_DNA"/>
</dbReference>
<reference evidence="1" key="1">
    <citation type="submission" date="2022-07" db="EMBL/GenBank/DDBJ databases">
        <title>Phylogenomic reconstructions and comparative analyses of Kickxellomycotina fungi.</title>
        <authorList>
            <person name="Reynolds N.K."/>
            <person name="Stajich J.E."/>
            <person name="Barry K."/>
            <person name="Grigoriev I.V."/>
            <person name="Crous P."/>
            <person name="Smith M.E."/>
        </authorList>
    </citation>
    <scope>NUCLEOTIDE SEQUENCE</scope>
    <source>
        <strain evidence="1">Benny 63K</strain>
    </source>
</reference>
<evidence type="ECO:0000313" key="2">
    <source>
        <dbReference type="Proteomes" id="UP001150581"/>
    </source>
</evidence>
<comment type="caution">
    <text evidence="1">The sequence shown here is derived from an EMBL/GenBank/DDBJ whole genome shotgun (WGS) entry which is preliminary data.</text>
</comment>
<accession>A0ACC1IW80</accession>
<sequence length="668" mass="72395">MSSQLNVLVYNGAGVGLSSFTASMRTLRQFLGHRYAVMAVDANTLRTQPWESKTALVVIPGGRDKPYAEALHGEANRRIRQWVQGGGRYLGLCAGGYYGSARCVFEPNTAIKVNGQRDLAFFDGTCLGTAYPGYDYNSEDGACAAEVTVDQAAFGLPLESWRGDPERLRIYYNGGGYFVDADSLDNTTVLVRYAPDVTNPLDRAQSVSGAAAVVVCRVGKGTAVLSGLHPEYAWDYLVPSCYTRAHNRHLIEHLKAHDLHRRRLLGALLAHMRLDVDASAMADDVAGGIPKRSPVFLVPARASGVAAAASTMYALNAAADTHRVLSDGADDIHIAAATAHGPHRAPLDRLQAMQPAAEASERGSALLVMCTADTVPERLETPRFDMGLALQHMLAARAHTAGSWLMYADVAESTQTFLEKNLKLQALLPNGTVNVASVQVAGRGRGGNAWISPPGCLQFTMLLRHPRMEQAPVVMLQYLFSLAAVNAIRSLPGYADLPLRLKWPNDIYAQTDSGEYVKIGGLLVTSSFKANEFTLLFGFGLSVANALPTTSINNLISQLNHRNGTQLPALSVEQTLALITAKFEELYRQFLLRGFAPLLPAYYRYWIHGDQVVTLASRGHESARVVGLCSKDGLLMVRSLLNPTAVYGLEPDGNSFDMMQGLITRKTT</sequence>
<keyword evidence="2" id="KW-1185">Reference proteome</keyword>
<dbReference type="Proteomes" id="UP001150581">
    <property type="component" value="Unassembled WGS sequence"/>
</dbReference>